<proteinExistence type="predicted"/>
<feature type="compositionally biased region" description="Basic residues" evidence="1">
    <location>
        <begin position="47"/>
        <end position="59"/>
    </location>
</feature>
<feature type="region of interest" description="Disordered" evidence="1">
    <location>
        <begin position="1"/>
        <end position="83"/>
    </location>
</feature>
<dbReference type="VEuPathDB" id="FungiDB:BO71DRAFT_174363"/>
<protein>
    <submittedName>
        <fullName evidence="2">Uncharacterized protein</fullName>
    </submittedName>
</protein>
<feature type="compositionally biased region" description="Basic and acidic residues" evidence="1">
    <location>
        <begin position="161"/>
        <end position="174"/>
    </location>
</feature>
<feature type="compositionally biased region" description="Basic residues" evidence="1">
    <location>
        <begin position="9"/>
        <end position="19"/>
    </location>
</feature>
<gene>
    <name evidence="2" type="ORF">BO71DRAFT_174363</name>
</gene>
<dbReference type="Proteomes" id="UP000247810">
    <property type="component" value="Unassembled WGS sequence"/>
</dbReference>
<sequence>MMERDGGKGWRRKRGKWKGRVLLPNSPQLPPTPTTRRCTRRGDCARARARSRKRTRRGQRQPAISHSVPKARGVQSPEGGEGTLNIVVRVGGGASKQAGSRWEASPDLAGALRVWAGILCISLRSLSLHLPHPPGHNHPPPLSGCHEGFATNLQQPRINSRVRDEKETWGRKGDSAGTSKTGPKRALRNPCWEDAGPKEGMRAAQRGSCDAPSSLVSSMD</sequence>
<dbReference type="EMBL" id="KZ825836">
    <property type="protein sequence ID" value="PYH96533.1"/>
    <property type="molecule type" value="Genomic_DNA"/>
</dbReference>
<evidence type="ECO:0000313" key="3">
    <source>
        <dbReference type="Proteomes" id="UP000247810"/>
    </source>
</evidence>
<dbReference type="AlphaFoldDB" id="A0A319DYL8"/>
<reference evidence="2 3" key="1">
    <citation type="submission" date="2018-02" db="EMBL/GenBank/DDBJ databases">
        <title>The genomes of Aspergillus section Nigri reveals drivers in fungal speciation.</title>
        <authorList>
            <consortium name="DOE Joint Genome Institute"/>
            <person name="Vesth T.C."/>
            <person name="Nybo J."/>
            <person name="Theobald S."/>
            <person name="Brandl J."/>
            <person name="Frisvad J.C."/>
            <person name="Nielsen K.F."/>
            <person name="Lyhne E.K."/>
            <person name="Kogle M.E."/>
            <person name="Kuo A."/>
            <person name="Riley R."/>
            <person name="Clum A."/>
            <person name="Nolan M."/>
            <person name="Lipzen A."/>
            <person name="Salamov A."/>
            <person name="Henrissat B."/>
            <person name="Wiebenga A."/>
            <person name="De vries R.P."/>
            <person name="Grigoriev I.V."/>
            <person name="Mortensen U.H."/>
            <person name="Andersen M.R."/>
            <person name="Baker S.E."/>
        </authorList>
    </citation>
    <scope>NUCLEOTIDE SEQUENCE [LARGE SCALE GENOMIC DNA]</scope>
    <source>
        <strain evidence="2 3">CBS 707.79</strain>
    </source>
</reference>
<organism evidence="2 3">
    <name type="scientific">Aspergillus ellipticus CBS 707.79</name>
    <dbReference type="NCBI Taxonomy" id="1448320"/>
    <lineage>
        <taxon>Eukaryota</taxon>
        <taxon>Fungi</taxon>
        <taxon>Dikarya</taxon>
        <taxon>Ascomycota</taxon>
        <taxon>Pezizomycotina</taxon>
        <taxon>Eurotiomycetes</taxon>
        <taxon>Eurotiomycetidae</taxon>
        <taxon>Eurotiales</taxon>
        <taxon>Aspergillaceae</taxon>
        <taxon>Aspergillus</taxon>
        <taxon>Aspergillus subgen. Circumdati</taxon>
    </lineage>
</organism>
<feature type="region of interest" description="Disordered" evidence="1">
    <location>
        <begin position="159"/>
        <end position="220"/>
    </location>
</feature>
<name>A0A319DYL8_9EURO</name>
<evidence type="ECO:0000313" key="2">
    <source>
        <dbReference type="EMBL" id="PYH96533.1"/>
    </source>
</evidence>
<accession>A0A319DYL8</accession>
<evidence type="ECO:0000256" key="1">
    <source>
        <dbReference type="SAM" id="MobiDB-lite"/>
    </source>
</evidence>
<keyword evidence="3" id="KW-1185">Reference proteome</keyword>